<name>A0AAW2SBR8_9LAMI</name>
<evidence type="ECO:0000313" key="2">
    <source>
        <dbReference type="EMBL" id="KAL0389864.1"/>
    </source>
</evidence>
<dbReference type="Pfam" id="PF04113">
    <property type="entry name" value="Gpi16"/>
    <property type="match status" value="2"/>
</dbReference>
<accession>A0AAW2SBR8</accession>
<feature type="compositionally biased region" description="Acidic residues" evidence="1">
    <location>
        <begin position="173"/>
        <end position="189"/>
    </location>
</feature>
<feature type="region of interest" description="Disordered" evidence="1">
    <location>
        <begin position="81"/>
        <end position="193"/>
    </location>
</feature>
<dbReference type="InterPro" id="IPR007245">
    <property type="entry name" value="PIG-T"/>
</dbReference>
<dbReference type="PANTHER" id="PTHR12959:SF11">
    <property type="entry name" value="GPI TRANSAMIDASE COMPONENT PIG-T"/>
    <property type="match status" value="1"/>
</dbReference>
<dbReference type="AlphaFoldDB" id="A0AAW2SBR8"/>
<reference evidence="2" key="1">
    <citation type="submission" date="2020-06" db="EMBL/GenBank/DDBJ databases">
        <authorList>
            <person name="Li T."/>
            <person name="Hu X."/>
            <person name="Zhang T."/>
            <person name="Song X."/>
            <person name="Zhang H."/>
            <person name="Dai N."/>
            <person name="Sheng W."/>
            <person name="Hou X."/>
            <person name="Wei L."/>
        </authorList>
    </citation>
    <scope>NUCLEOTIDE SEQUENCE</scope>
    <source>
        <strain evidence="2">KEN8</strain>
        <tissue evidence="2">Leaf</tissue>
    </source>
</reference>
<protein>
    <submittedName>
        <fullName evidence="2">GPI transamidase component PIG-T</fullName>
    </submittedName>
</protein>
<proteinExistence type="predicted"/>
<dbReference type="GO" id="GO:0016255">
    <property type="term" value="P:attachment of GPI anchor to protein"/>
    <property type="evidence" value="ECO:0007669"/>
    <property type="project" value="InterPro"/>
</dbReference>
<sequence>MEVVGPRQPLDSHNLRDFLRIKEENHYSNLNPPQVDEPLQRVQSNRTLLDIIREDQTSGFGSRGRDSRRSWRHLREKISLRRRGSGSAWSSTAPIPSTDVPLSNNHHRMTMTMDRPPSNRSNSNLSSGESTQPELSTAPGTIFPNLHRNPTGPVERPSGLLEHSIPLPRDHNDEEEERGGATMEDEEGAAEQPARTSLMALLAETDRQMGLKGSAYTVAEEEEEEETTGVSGVVNGVEYNNCCVCMYCFSASETIASCEDVVQVSEEFTEALLLRPLPDRKVLAHFHFQSTAPPSRTYGRHHHLFPNSIYQLGSFVPQSNFLEQSTSYSAPQWSFQSLSGKLRYGTLPREAVCTENLTPWLKLLPCRDKAGLSSLMDRPSNNTGGYYHSQRLHLEQMSLITF</sequence>
<gene>
    <name evidence="2" type="ORF">Scaly_0343500</name>
</gene>
<dbReference type="EMBL" id="JACGWM010000002">
    <property type="protein sequence ID" value="KAL0389864.1"/>
    <property type="molecule type" value="Genomic_DNA"/>
</dbReference>
<comment type="caution">
    <text evidence="2">The sequence shown here is derived from an EMBL/GenBank/DDBJ whole genome shotgun (WGS) entry which is preliminary data.</text>
</comment>
<reference evidence="2" key="2">
    <citation type="journal article" date="2024" name="Plant">
        <title>Genomic evolution and insights into agronomic trait innovations of Sesamum species.</title>
        <authorList>
            <person name="Miao H."/>
            <person name="Wang L."/>
            <person name="Qu L."/>
            <person name="Liu H."/>
            <person name="Sun Y."/>
            <person name="Le M."/>
            <person name="Wang Q."/>
            <person name="Wei S."/>
            <person name="Zheng Y."/>
            <person name="Lin W."/>
            <person name="Duan Y."/>
            <person name="Cao H."/>
            <person name="Xiong S."/>
            <person name="Wang X."/>
            <person name="Wei L."/>
            <person name="Li C."/>
            <person name="Ma Q."/>
            <person name="Ju M."/>
            <person name="Zhao R."/>
            <person name="Li G."/>
            <person name="Mu C."/>
            <person name="Tian Q."/>
            <person name="Mei H."/>
            <person name="Zhang T."/>
            <person name="Gao T."/>
            <person name="Zhang H."/>
        </authorList>
    </citation>
    <scope>NUCLEOTIDE SEQUENCE</scope>
    <source>
        <strain evidence="2">KEN8</strain>
    </source>
</reference>
<dbReference type="GO" id="GO:0042765">
    <property type="term" value="C:GPI-anchor transamidase complex"/>
    <property type="evidence" value="ECO:0007669"/>
    <property type="project" value="InterPro"/>
</dbReference>
<dbReference type="PANTHER" id="PTHR12959">
    <property type="entry name" value="GPI TRANSAMIDASE COMPONENT PIG-T-RELATED"/>
    <property type="match status" value="1"/>
</dbReference>
<organism evidence="2">
    <name type="scientific">Sesamum calycinum</name>
    <dbReference type="NCBI Taxonomy" id="2727403"/>
    <lineage>
        <taxon>Eukaryota</taxon>
        <taxon>Viridiplantae</taxon>
        <taxon>Streptophyta</taxon>
        <taxon>Embryophyta</taxon>
        <taxon>Tracheophyta</taxon>
        <taxon>Spermatophyta</taxon>
        <taxon>Magnoliopsida</taxon>
        <taxon>eudicotyledons</taxon>
        <taxon>Gunneridae</taxon>
        <taxon>Pentapetalae</taxon>
        <taxon>asterids</taxon>
        <taxon>lamiids</taxon>
        <taxon>Lamiales</taxon>
        <taxon>Pedaliaceae</taxon>
        <taxon>Sesamum</taxon>
    </lineage>
</organism>
<feature type="compositionally biased region" description="Low complexity" evidence="1">
    <location>
        <begin position="118"/>
        <end position="130"/>
    </location>
</feature>
<feature type="compositionally biased region" description="Polar residues" evidence="1">
    <location>
        <begin position="87"/>
        <end position="104"/>
    </location>
</feature>
<evidence type="ECO:0000256" key="1">
    <source>
        <dbReference type="SAM" id="MobiDB-lite"/>
    </source>
</evidence>